<gene>
    <name evidence="2" type="primary">P</name>
</gene>
<dbReference type="GeneID" id="21011854"/>
<protein>
    <submittedName>
        <fullName evidence="2">Protein P'</fullName>
    </submittedName>
</protein>
<name>D8V081_9RHAB</name>
<keyword evidence="3" id="KW-1185">Reference proteome</keyword>
<proteinExistence type="predicted"/>
<reference evidence="2 3" key="1">
    <citation type="journal article" date="2011" name="J. Gen. Virol.">
        <title>Tibrogargan and Coastal Plains rhabdoviruses: genomic characterization, evolution of novel genes and seroprevalence in Australian livestock.</title>
        <authorList>
            <person name="Gubala A."/>
            <person name="Davis S."/>
            <person name="Weir R."/>
            <person name="Melville L."/>
            <person name="Cowled C."/>
            <person name="Boyle D."/>
        </authorList>
    </citation>
    <scope>NUCLEOTIDE SEQUENCE [LARGE SCALE GENOMIC DNA]</scope>
    <source>
        <strain evidence="2">DPP53</strain>
    </source>
</reference>
<feature type="transmembrane region" description="Helical" evidence="1">
    <location>
        <begin position="12"/>
        <end position="32"/>
    </location>
</feature>
<keyword evidence="1" id="KW-0472">Membrane</keyword>
<sequence>MEHRRWIYKLKICIYLRCLTIIRTMNILLLNYL</sequence>
<dbReference type="OrthoDB" id="16543at10239"/>
<dbReference type="Proteomes" id="UP000146944">
    <property type="component" value="Segment"/>
</dbReference>
<keyword evidence="1" id="KW-0812">Transmembrane</keyword>
<accession>D8V081</accession>
<evidence type="ECO:0000256" key="1">
    <source>
        <dbReference type="SAM" id="Phobius"/>
    </source>
</evidence>
<evidence type="ECO:0000313" key="2">
    <source>
        <dbReference type="EMBL" id="ADG86358.1"/>
    </source>
</evidence>
<evidence type="ECO:0000313" key="3">
    <source>
        <dbReference type="Proteomes" id="UP000146944"/>
    </source>
</evidence>
<dbReference type="RefSeq" id="YP_009094406.1">
    <property type="nucleotide sequence ID" value="NC_025397.1"/>
</dbReference>
<keyword evidence="1" id="KW-1133">Transmembrane helix</keyword>
<organism evidence="2 3">
    <name type="scientific">Coastal Plains virus</name>
    <dbReference type="NCBI Taxonomy" id="764599"/>
    <lineage>
        <taxon>Viruses</taxon>
        <taxon>Riboviria</taxon>
        <taxon>Orthornavirae</taxon>
        <taxon>Negarnaviricota</taxon>
        <taxon>Haploviricotina</taxon>
        <taxon>Monjiviricetes</taxon>
        <taxon>Mononegavirales</taxon>
        <taxon>Rhabdoviridae</taxon>
        <taxon>Alpharhabdovirinae</taxon>
        <taxon>Tibrovirus</taxon>
        <taxon>Tibrovirus coastal</taxon>
    </lineage>
</organism>
<dbReference type="EMBL" id="GQ294473">
    <property type="protein sequence ID" value="ADG86358.1"/>
    <property type="molecule type" value="Viral_cRNA"/>
</dbReference>